<evidence type="ECO:0000259" key="3">
    <source>
        <dbReference type="PROSITE" id="PS50006"/>
    </source>
</evidence>
<dbReference type="STRING" id="1379910.TH63_14010"/>
<dbReference type="KEGG" id="ruf:TH63_14010"/>
<dbReference type="NCBIfam" id="NF008607">
    <property type="entry name" value="PRK11579.1"/>
    <property type="match status" value="1"/>
</dbReference>
<dbReference type="PANTHER" id="PTHR43708:SF5">
    <property type="entry name" value="CONSERVED EXPRESSED OXIDOREDUCTASE (EUROFUNG)-RELATED"/>
    <property type="match status" value="1"/>
</dbReference>
<organism evidence="4 5">
    <name type="scientific">Rufibacter radiotolerans</name>
    <dbReference type="NCBI Taxonomy" id="1379910"/>
    <lineage>
        <taxon>Bacteria</taxon>
        <taxon>Pseudomonadati</taxon>
        <taxon>Bacteroidota</taxon>
        <taxon>Cytophagia</taxon>
        <taxon>Cytophagales</taxon>
        <taxon>Hymenobacteraceae</taxon>
        <taxon>Rufibacter</taxon>
    </lineage>
</organism>
<feature type="domain" description="FHA" evidence="3">
    <location>
        <begin position="195"/>
        <end position="256"/>
    </location>
</feature>
<dbReference type="SUPFAM" id="SSF51735">
    <property type="entry name" value="NAD(P)-binding Rossmann-fold domains"/>
    <property type="match status" value="1"/>
</dbReference>
<sequence length="357" mass="40143">MRETATNKIKVGLIGFGMAGRIFHGPFIQLVDGLELIRIRESREENIQIAHSRYPQAQITAQADDIMNDPAIDLVVVATPNTSHYSLAKQALLAGKHVVVEKPFTTTTQEADELIQLARQQNKILTVYHNRRWDSDFKTVQKVVNTGMLGNLVEYKAHFDRFRPTLKGNTWKEEDTPGSGIVFDLGSHLIDQALVLFGKPNEISADVRIQRPQSPVIDKFEAHLYYDQVTVTLSAGLLVRELSPRYTLHGDQGSFLKYGMDVQEKALNDGLLPHLAPDWGVEPESIWGHLNTEHKGLHFQGKIESETGHYRSFYENVYQAIVGEAPLAVTPEQARDVIRVVELITLSNAEKRRVAFG</sequence>
<gene>
    <name evidence="4" type="ORF">TH63_14010</name>
</gene>
<dbReference type="InterPro" id="IPR036291">
    <property type="entry name" value="NAD(P)-bd_dom_sf"/>
</dbReference>
<dbReference type="Proteomes" id="UP000036458">
    <property type="component" value="Chromosome"/>
</dbReference>
<evidence type="ECO:0000313" key="4">
    <source>
        <dbReference type="EMBL" id="AKQ46486.1"/>
    </source>
</evidence>
<accession>A0A0H4W7R4</accession>
<dbReference type="AlphaFoldDB" id="A0A0H4W7R4"/>
<evidence type="ECO:0000256" key="2">
    <source>
        <dbReference type="ARBA" id="ARBA00023002"/>
    </source>
</evidence>
<protein>
    <submittedName>
        <fullName evidence="4">Oxidoreductase</fullName>
    </submittedName>
</protein>
<dbReference type="GO" id="GO:0016491">
    <property type="term" value="F:oxidoreductase activity"/>
    <property type="evidence" value="ECO:0007669"/>
    <property type="project" value="UniProtKB-KW"/>
</dbReference>
<dbReference type="PANTHER" id="PTHR43708">
    <property type="entry name" value="CONSERVED EXPRESSED OXIDOREDUCTASE (EUROFUNG)"/>
    <property type="match status" value="1"/>
</dbReference>
<evidence type="ECO:0000256" key="1">
    <source>
        <dbReference type="ARBA" id="ARBA00010928"/>
    </source>
</evidence>
<dbReference type="PROSITE" id="PS50006">
    <property type="entry name" value="FHA_DOMAIN"/>
    <property type="match status" value="1"/>
</dbReference>
<proteinExistence type="inferred from homology"/>
<dbReference type="Pfam" id="PF02894">
    <property type="entry name" value="GFO_IDH_MocA_C"/>
    <property type="match status" value="1"/>
</dbReference>
<dbReference type="InterPro" id="IPR004104">
    <property type="entry name" value="Gfo/Idh/MocA-like_OxRdtase_C"/>
</dbReference>
<keyword evidence="5" id="KW-1185">Reference proteome</keyword>
<dbReference type="InterPro" id="IPR051317">
    <property type="entry name" value="Gfo/Idh/MocA_oxidoreduct"/>
</dbReference>
<dbReference type="PATRIC" id="fig|1379910.4.peg.3050"/>
<name>A0A0H4W7R4_9BACT</name>
<dbReference type="Gene3D" id="3.30.360.10">
    <property type="entry name" value="Dihydrodipicolinate Reductase, domain 2"/>
    <property type="match status" value="1"/>
</dbReference>
<dbReference type="GO" id="GO:0000166">
    <property type="term" value="F:nucleotide binding"/>
    <property type="evidence" value="ECO:0007669"/>
    <property type="project" value="InterPro"/>
</dbReference>
<reference evidence="4 5" key="1">
    <citation type="submission" date="2015-01" db="EMBL/GenBank/DDBJ databases">
        <title>Rufibacter sp./DG31D/ whole genome sequencing.</title>
        <authorList>
            <person name="Kim M.K."/>
            <person name="Srinivasan S."/>
            <person name="Lee J.-J."/>
        </authorList>
    </citation>
    <scope>NUCLEOTIDE SEQUENCE [LARGE SCALE GENOMIC DNA]</scope>
    <source>
        <strain evidence="4 5">DG31D</strain>
    </source>
</reference>
<comment type="similarity">
    <text evidence="1">Belongs to the Gfo/Idh/MocA family.</text>
</comment>
<dbReference type="RefSeq" id="WP_048921483.1">
    <property type="nucleotide sequence ID" value="NZ_CP010777.1"/>
</dbReference>
<dbReference type="Pfam" id="PF01408">
    <property type="entry name" value="GFO_IDH_MocA"/>
    <property type="match status" value="1"/>
</dbReference>
<dbReference type="Gene3D" id="3.40.50.720">
    <property type="entry name" value="NAD(P)-binding Rossmann-like Domain"/>
    <property type="match status" value="1"/>
</dbReference>
<evidence type="ECO:0000313" key="5">
    <source>
        <dbReference type="Proteomes" id="UP000036458"/>
    </source>
</evidence>
<dbReference type="OrthoDB" id="9815825at2"/>
<dbReference type="InterPro" id="IPR000683">
    <property type="entry name" value="Gfo/Idh/MocA-like_OxRdtase_N"/>
</dbReference>
<dbReference type="InterPro" id="IPR000253">
    <property type="entry name" value="FHA_dom"/>
</dbReference>
<keyword evidence="2" id="KW-0560">Oxidoreductase</keyword>
<dbReference type="EMBL" id="CP010777">
    <property type="protein sequence ID" value="AKQ46486.1"/>
    <property type="molecule type" value="Genomic_DNA"/>
</dbReference>